<dbReference type="InterPro" id="IPR042120">
    <property type="entry name" value="MutL_C_dimsub"/>
</dbReference>
<dbReference type="InterPro" id="IPR036890">
    <property type="entry name" value="HATPase_C_sf"/>
</dbReference>
<dbReference type="GO" id="GO:0005524">
    <property type="term" value="F:ATP binding"/>
    <property type="evidence" value="ECO:0007669"/>
    <property type="project" value="InterPro"/>
</dbReference>
<dbReference type="InterPro" id="IPR013507">
    <property type="entry name" value="DNA_mismatch_S5_2-like"/>
</dbReference>
<feature type="domain" description="DNA mismatch repair protein S5" evidence="3">
    <location>
        <begin position="230"/>
        <end position="365"/>
    </location>
</feature>
<keyword evidence="5" id="KW-1185">Reference proteome</keyword>
<proteinExistence type="inferred from homology"/>
<dbReference type="EMBL" id="JACMRX010000005">
    <property type="protein sequence ID" value="KAF7990124.1"/>
    <property type="molecule type" value="Genomic_DNA"/>
</dbReference>
<protein>
    <recommendedName>
        <fullName evidence="3">DNA mismatch repair protein S5 domain-containing protein</fullName>
    </recommendedName>
</protein>
<evidence type="ECO:0000259" key="3">
    <source>
        <dbReference type="SMART" id="SM01340"/>
    </source>
</evidence>
<dbReference type="CDD" id="cd16926">
    <property type="entry name" value="HATPase_MutL-MLH-PMS-like"/>
    <property type="match status" value="1"/>
</dbReference>
<dbReference type="GO" id="GO:0140664">
    <property type="term" value="F:ATP-dependent DNA damage sensor activity"/>
    <property type="evidence" value="ECO:0007669"/>
    <property type="project" value="InterPro"/>
</dbReference>
<comment type="caution">
    <text evidence="4">The sequence shown here is derived from an EMBL/GenBank/DDBJ whole genome shotgun (WGS) entry which is preliminary data.</text>
</comment>
<dbReference type="SMART" id="SM01340">
    <property type="entry name" value="DNA_mis_repair"/>
    <property type="match status" value="1"/>
</dbReference>
<dbReference type="InterPro" id="IPR014721">
    <property type="entry name" value="Ribsml_uS5_D2-typ_fold_subgr"/>
</dbReference>
<dbReference type="SUPFAM" id="SSF54211">
    <property type="entry name" value="Ribosomal protein S5 domain 2-like"/>
    <property type="match status" value="1"/>
</dbReference>
<organism evidence="4 5">
    <name type="scientific">Aphidius gifuensis</name>
    <name type="common">Parasitoid wasp</name>
    <dbReference type="NCBI Taxonomy" id="684658"/>
    <lineage>
        <taxon>Eukaryota</taxon>
        <taxon>Metazoa</taxon>
        <taxon>Ecdysozoa</taxon>
        <taxon>Arthropoda</taxon>
        <taxon>Hexapoda</taxon>
        <taxon>Insecta</taxon>
        <taxon>Pterygota</taxon>
        <taxon>Neoptera</taxon>
        <taxon>Endopterygota</taxon>
        <taxon>Hymenoptera</taxon>
        <taxon>Apocrita</taxon>
        <taxon>Ichneumonoidea</taxon>
        <taxon>Braconidae</taxon>
        <taxon>Aphidiinae</taxon>
        <taxon>Aphidius</taxon>
    </lineage>
</organism>
<dbReference type="Gene3D" id="3.30.1540.20">
    <property type="entry name" value="MutL, C-terminal domain, dimerisation subdomain"/>
    <property type="match status" value="1"/>
</dbReference>
<keyword evidence="2" id="KW-0227">DNA damage</keyword>
<dbReference type="GO" id="GO:0016887">
    <property type="term" value="F:ATP hydrolysis activity"/>
    <property type="evidence" value="ECO:0007669"/>
    <property type="project" value="InterPro"/>
</dbReference>
<accession>A0A835CP21</accession>
<dbReference type="Pfam" id="PF13589">
    <property type="entry name" value="HATPase_c_3"/>
    <property type="match status" value="1"/>
</dbReference>
<dbReference type="FunFam" id="3.30.565.10:FF:000014">
    <property type="entry name" value="Mismatch repair endonuclease pms1, putative"/>
    <property type="match status" value="1"/>
</dbReference>
<dbReference type="PANTHER" id="PTHR10073:SF52">
    <property type="entry name" value="MISMATCH REPAIR ENDONUCLEASE PMS2"/>
    <property type="match status" value="1"/>
</dbReference>
<reference evidence="4 5" key="1">
    <citation type="submission" date="2020-08" db="EMBL/GenBank/DDBJ databases">
        <title>Aphidius gifuensis genome sequencing and assembly.</title>
        <authorList>
            <person name="Du Z."/>
        </authorList>
    </citation>
    <scope>NUCLEOTIDE SEQUENCE [LARGE SCALE GENOMIC DNA]</scope>
    <source>
        <strain evidence="4">YNYX2018</strain>
        <tissue evidence="4">Adults</tissue>
    </source>
</reference>
<name>A0A835CP21_APHGI</name>
<sequence>MIEVNDEPVATQEESKKINVINKETVHKICSGQVVLDLAVAIKELVENSLDSGATSVDVKLIDHGKSCITVSDNGSGVLESDFEGLGLRHHTSKLRDFSDIFEVSTFGFRGEALSSLCSLSDVTIITNNSNNKHAYKLKFDKNGNLEKKDICAREIGTTVIVKNIFKNLPVRAKEFHRNIKKEFSRAVQILYGYCLVSTGIKITCTNTIDGKTTNKIVGTNRSNSVLDNAISIFGSKTLVGIDNVDICQPDDDIIEEFNLPNDIVIDFKWNFLTSSCEHGMGRASPDRQFFFVNGRPCNILKIAKLINNIYHKFNNKQYPFVFINLLLNQLNTDVNVTPDKRTIFLTQEKLILAVIKMSLLKKWQKMQGNFKNPSKSSDAEKELMKELSTKSFIKMKIIGQFNIGFIKAEQLDDDDLFIIGQHATDENIDLKN</sequence>
<evidence type="ECO:0000313" key="5">
    <source>
        <dbReference type="Proteomes" id="UP000639338"/>
    </source>
</evidence>
<dbReference type="GO" id="GO:0006298">
    <property type="term" value="P:mismatch repair"/>
    <property type="evidence" value="ECO:0007669"/>
    <property type="project" value="InterPro"/>
</dbReference>
<dbReference type="InterPro" id="IPR020568">
    <property type="entry name" value="Ribosomal_Su5_D2-typ_SF"/>
</dbReference>
<comment type="similarity">
    <text evidence="1">Belongs to the DNA mismatch repair MutL/HexB family.</text>
</comment>
<dbReference type="CDD" id="cd03484">
    <property type="entry name" value="MutL_Trans_hPMS_2_like"/>
    <property type="match status" value="1"/>
</dbReference>
<dbReference type="Gene3D" id="3.30.230.10">
    <property type="match status" value="1"/>
</dbReference>
<dbReference type="NCBIfam" id="TIGR00585">
    <property type="entry name" value="mutl"/>
    <property type="match status" value="1"/>
</dbReference>
<dbReference type="GO" id="GO:0032389">
    <property type="term" value="C:MutLalpha complex"/>
    <property type="evidence" value="ECO:0007669"/>
    <property type="project" value="TreeGrafter"/>
</dbReference>
<evidence type="ECO:0000313" key="4">
    <source>
        <dbReference type="EMBL" id="KAF7990124.1"/>
    </source>
</evidence>
<dbReference type="Pfam" id="PF01119">
    <property type="entry name" value="DNA_mis_repair"/>
    <property type="match status" value="1"/>
</dbReference>
<dbReference type="InterPro" id="IPR014762">
    <property type="entry name" value="DNA_mismatch_repair_CS"/>
</dbReference>
<evidence type="ECO:0000256" key="1">
    <source>
        <dbReference type="ARBA" id="ARBA00006082"/>
    </source>
</evidence>
<dbReference type="GO" id="GO:0030983">
    <property type="term" value="F:mismatched DNA binding"/>
    <property type="evidence" value="ECO:0007669"/>
    <property type="project" value="InterPro"/>
</dbReference>
<dbReference type="Gene3D" id="3.30.565.10">
    <property type="entry name" value="Histidine kinase-like ATPase, C-terminal domain"/>
    <property type="match status" value="1"/>
</dbReference>
<dbReference type="InterPro" id="IPR002099">
    <property type="entry name" value="MutL/Mlh/PMS"/>
</dbReference>
<dbReference type="Proteomes" id="UP000639338">
    <property type="component" value="Unassembled WGS sequence"/>
</dbReference>
<gene>
    <name evidence="4" type="ORF">HCN44_009859</name>
</gene>
<dbReference type="PANTHER" id="PTHR10073">
    <property type="entry name" value="DNA MISMATCH REPAIR PROTEIN MLH, PMS, MUTL"/>
    <property type="match status" value="1"/>
</dbReference>
<dbReference type="SUPFAM" id="SSF55874">
    <property type="entry name" value="ATPase domain of HSP90 chaperone/DNA topoisomerase II/histidine kinase"/>
    <property type="match status" value="1"/>
</dbReference>
<evidence type="ECO:0000256" key="2">
    <source>
        <dbReference type="ARBA" id="ARBA00022763"/>
    </source>
</evidence>
<dbReference type="OrthoDB" id="10254304at2759"/>
<dbReference type="InterPro" id="IPR038973">
    <property type="entry name" value="MutL/Mlh/Pms-like"/>
</dbReference>
<dbReference type="PROSITE" id="PS00058">
    <property type="entry name" value="DNA_MISMATCH_REPAIR_1"/>
    <property type="match status" value="1"/>
</dbReference>
<dbReference type="AlphaFoldDB" id="A0A835CP21"/>